<dbReference type="Proteomes" id="UP000035100">
    <property type="component" value="Unassembled WGS sequence"/>
</dbReference>
<name>A0A0D0PGU7_9RHOB</name>
<dbReference type="PATRIC" id="fig|1123501.6.peg.1005"/>
<sequence length="73" mass="7932">MALTLDQLTKSRDALIAARSDGVRRFRDQNGEEVEFKSDAEMARALAALDREIATLAGRPAPTALHFTTSKGT</sequence>
<dbReference type="RefSeq" id="WP_018302720.1">
    <property type="nucleotide sequence ID" value="NZ_KB902288.1"/>
</dbReference>
<protein>
    <recommendedName>
        <fullName evidence="3">GpW</fullName>
    </recommendedName>
</protein>
<reference evidence="1 2" key="1">
    <citation type="submission" date="2013-01" db="EMBL/GenBank/DDBJ databases">
        <authorList>
            <person name="Fiebig A."/>
            <person name="Goeker M."/>
            <person name="Klenk H.-P.P."/>
        </authorList>
    </citation>
    <scope>NUCLEOTIDE SEQUENCE [LARGE SCALE GENOMIC DNA]</scope>
    <source>
        <strain evidence="1 2">DSM 24838</strain>
    </source>
</reference>
<accession>A0A0D0PGU7</accession>
<comment type="caution">
    <text evidence="1">The sequence shown here is derived from an EMBL/GenBank/DDBJ whole genome shotgun (WGS) entry which is preliminary data.</text>
</comment>
<proteinExistence type="predicted"/>
<gene>
    <name evidence="1" type="ORF">Wenmar_00938</name>
</gene>
<dbReference type="NCBIfam" id="NF047331">
    <property type="entry name" value="phage_HTJ"/>
    <property type="match status" value="1"/>
</dbReference>
<evidence type="ECO:0000313" key="1">
    <source>
        <dbReference type="EMBL" id="KIQ70561.1"/>
    </source>
</evidence>
<dbReference type="STRING" id="1123501.Wenmar_00938"/>
<dbReference type="OrthoDB" id="7873006at2"/>
<dbReference type="EMBL" id="AONG01000005">
    <property type="protein sequence ID" value="KIQ70561.1"/>
    <property type="molecule type" value="Genomic_DNA"/>
</dbReference>
<evidence type="ECO:0000313" key="2">
    <source>
        <dbReference type="Proteomes" id="UP000035100"/>
    </source>
</evidence>
<dbReference type="eggNOG" id="ENOG503329A">
    <property type="taxonomic scope" value="Bacteria"/>
</dbReference>
<organism evidence="1 2">
    <name type="scientific">Wenxinia marina DSM 24838</name>
    <dbReference type="NCBI Taxonomy" id="1123501"/>
    <lineage>
        <taxon>Bacteria</taxon>
        <taxon>Pseudomonadati</taxon>
        <taxon>Pseudomonadota</taxon>
        <taxon>Alphaproteobacteria</taxon>
        <taxon>Rhodobacterales</taxon>
        <taxon>Roseobacteraceae</taxon>
        <taxon>Wenxinia</taxon>
    </lineage>
</organism>
<keyword evidence="2" id="KW-1185">Reference proteome</keyword>
<evidence type="ECO:0008006" key="3">
    <source>
        <dbReference type="Google" id="ProtNLM"/>
    </source>
</evidence>
<dbReference type="AlphaFoldDB" id="A0A0D0PGU7"/>